<name>A0AB35I3E5_MICTH</name>
<gene>
    <name evidence="9" type="primary">lepB</name>
    <name evidence="9" type="ORF">OQJ68_15470</name>
</gene>
<dbReference type="Gene3D" id="2.10.109.10">
    <property type="entry name" value="Umud Fragment, subunit A"/>
    <property type="match status" value="1"/>
</dbReference>
<proteinExistence type="inferred from homology"/>
<dbReference type="Pfam" id="PF10502">
    <property type="entry name" value="Peptidase_S26"/>
    <property type="match status" value="1"/>
</dbReference>
<feature type="transmembrane region" description="Helical" evidence="7">
    <location>
        <begin position="87"/>
        <end position="109"/>
    </location>
</feature>
<dbReference type="PANTHER" id="PTHR43390:SF1">
    <property type="entry name" value="CHLOROPLAST PROCESSING PEPTIDASE"/>
    <property type="match status" value="1"/>
</dbReference>
<feature type="transmembrane region" description="Helical" evidence="7">
    <location>
        <begin position="6"/>
        <end position="25"/>
    </location>
</feature>
<dbReference type="EC" id="3.4.21.89" evidence="3 7"/>
<dbReference type="RefSeq" id="WP_082817353.1">
    <property type="nucleotide sequence ID" value="NZ_CP014864.1"/>
</dbReference>
<keyword evidence="5 7" id="KW-0378">Hydrolase</keyword>
<dbReference type="InterPro" id="IPR019533">
    <property type="entry name" value="Peptidase_S26"/>
</dbReference>
<evidence type="ECO:0000256" key="6">
    <source>
        <dbReference type="PIRSR" id="PIRSR600223-1"/>
    </source>
</evidence>
<comment type="similarity">
    <text evidence="2 7">Belongs to the peptidase S26 family.</text>
</comment>
<evidence type="ECO:0000256" key="4">
    <source>
        <dbReference type="ARBA" id="ARBA00019232"/>
    </source>
</evidence>
<protein>
    <recommendedName>
        <fullName evidence="4 7">Signal peptidase I</fullName>
        <ecNumber evidence="3 7">3.4.21.89</ecNumber>
    </recommendedName>
</protein>
<evidence type="ECO:0000313" key="10">
    <source>
        <dbReference type="Proteomes" id="UP001209730"/>
    </source>
</evidence>
<dbReference type="PROSITE" id="PS00761">
    <property type="entry name" value="SPASE_I_3"/>
    <property type="match status" value="1"/>
</dbReference>
<dbReference type="CDD" id="cd06530">
    <property type="entry name" value="S26_SPase_I"/>
    <property type="match status" value="1"/>
</dbReference>
<dbReference type="InterPro" id="IPR019758">
    <property type="entry name" value="Pept_S26A_signal_pept_1_CS"/>
</dbReference>
<dbReference type="SUPFAM" id="SSF51306">
    <property type="entry name" value="LexA/Signal peptidase"/>
    <property type="match status" value="1"/>
</dbReference>
<keyword evidence="7" id="KW-0812">Transmembrane</keyword>
<feature type="active site" evidence="6">
    <location>
        <position position="116"/>
    </location>
</feature>
<evidence type="ECO:0000256" key="1">
    <source>
        <dbReference type="ARBA" id="ARBA00000677"/>
    </source>
</evidence>
<dbReference type="GO" id="GO:0016020">
    <property type="term" value="C:membrane"/>
    <property type="evidence" value="ECO:0007669"/>
    <property type="project" value="UniProtKB-SubCell"/>
</dbReference>
<accession>A0AB35I3E5</accession>
<evidence type="ECO:0000259" key="8">
    <source>
        <dbReference type="Pfam" id="PF10502"/>
    </source>
</evidence>
<dbReference type="PROSITE" id="PS00760">
    <property type="entry name" value="SPASE_I_2"/>
    <property type="match status" value="1"/>
</dbReference>
<sequence>MRIILYRFVGLIINTIFPGISGIIVGSPLVALLTPICIICAIFFGAFLWAKSPFYFYASFFIVLMSYAISSLILFKIKEEVNLKKILYLSLYAFFYCLLFSVNPPPFYISVLNGSSSYPNLIDGEITLDVGEGYEIIRGDFVTFKFPGGASAYSKRVIGLPGEKIFIENGVVYINDVPLEEKYKNYDGTCSKSQQLGPITVPDDSYFVLGDNRCGSIDSRHYHYPFIQKNQILGKKLYFIWSKDIFKLGKYVQ</sequence>
<keyword evidence="7" id="KW-0645">Protease</keyword>
<dbReference type="PRINTS" id="PR00727">
    <property type="entry name" value="LEADERPTASE"/>
</dbReference>
<keyword evidence="7" id="KW-0472">Membrane</keyword>
<dbReference type="NCBIfam" id="TIGR02227">
    <property type="entry name" value="sigpep_I_bact"/>
    <property type="match status" value="1"/>
</dbReference>
<dbReference type="Proteomes" id="UP001209730">
    <property type="component" value="Unassembled WGS sequence"/>
</dbReference>
<comment type="catalytic activity">
    <reaction evidence="1 7">
        <text>Cleavage of hydrophobic, N-terminal signal or leader sequences from secreted and periplasmic proteins.</text>
        <dbReference type="EC" id="3.4.21.89"/>
    </reaction>
</comment>
<dbReference type="AlphaFoldDB" id="A0AB35I3E5"/>
<feature type="active site" evidence="6">
    <location>
        <position position="155"/>
    </location>
</feature>
<evidence type="ECO:0000256" key="5">
    <source>
        <dbReference type="ARBA" id="ARBA00022801"/>
    </source>
</evidence>
<evidence type="ECO:0000256" key="2">
    <source>
        <dbReference type="ARBA" id="ARBA00009370"/>
    </source>
</evidence>
<dbReference type="GO" id="GO:0006465">
    <property type="term" value="P:signal peptide processing"/>
    <property type="evidence" value="ECO:0007669"/>
    <property type="project" value="InterPro"/>
</dbReference>
<feature type="domain" description="Peptidase S26" evidence="8">
    <location>
        <begin position="107"/>
        <end position="241"/>
    </location>
</feature>
<comment type="subcellular location">
    <subcellularLocation>
        <location evidence="7">Membrane</location>
        <topology evidence="7">Multi-pass membrane protein</topology>
    </subcellularLocation>
</comment>
<evidence type="ECO:0000256" key="7">
    <source>
        <dbReference type="RuleBase" id="RU362042"/>
    </source>
</evidence>
<comment type="caution">
    <text evidence="9">The sequence shown here is derived from an EMBL/GenBank/DDBJ whole genome shotgun (WGS) entry which is preliminary data.</text>
</comment>
<dbReference type="GeneID" id="76609612"/>
<dbReference type="InterPro" id="IPR019757">
    <property type="entry name" value="Pept_S26A_signal_pept_1_Lys-AS"/>
</dbReference>
<reference evidence="9" key="1">
    <citation type="submission" date="2022-11" db="EMBL/GenBank/DDBJ databases">
        <title>Chitin-degrading and fungicidal potential of chitinolytic bacterial strains from marine environment of the Pacific Ocean regions.</title>
        <authorList>
            <person name="Pentekhina I."/>
            <person name="Nedashkovskaya O."/>
            <person name="Seitkalieva A."/>
            <person name="Podvolotskaya A."/>
            <person name="Tekutyeva L."/>
            <person name="Balabanova L."/>
        </authorList>
    </citation>
    <scope>NUCLEOTIDE SEQUENCE</scope>
    <source>
        <strain evidence="9">KMM 6838</strain>
    </source>
</reference>
<dbReference type="EMBL" id="JAPHQB010000036">
    <property type="protein sequence ID" value="MCX2803193.1"/>
    <property type="molecule type" value="Genomic_DNA"/>
</dbReference>
<organism evidence="9 10">
    <name type="scientific">Microbulbifer thermotolerans</name>
    <dbReference type="NCBI Taxonomy" id="252514"/>
    <lineage>
        <taxon>Bacteria</taxon>
        <taxon>Pseudomonadati</taxon>
        <taxon>Pseudomonadota</taxon>
        <taxon>Gammaproteobacteria</taxon>
        <taxon>Cellvibrionales</taxon>
        <taxon>Microbulbiferaceae</taxon>
        <taxon>Microbulbifer</taxon>
    </lineage>
</organism>
<feature type="transmembrane region" description="Helical" evidence="7">
    <location>
        <begin position="55"/>
        <end position="75"/>
    </location>
</feature>
<dbReference type="GO" id="GO:0009003">
    <property type="term" value="F:signal peptidase activity"/>
    <property type="evidence" value="ECO:0007669"/>
    <property type="project" value="UniProtKB-EC"/>
</dbReference>
<dbReference type="InterPro" id="IPR036286">
    <property type="entry name" value="LexA/Signal_pep-like_sf"/>
</dbReference>
<feature type="transmembrane region" description="Helical" evidence="7">
    <location>
        <begin position="30"/>
        <end position="49"/>
    </location>
</feature>
<dbReference type="InterPro" id="IPR000223">
    <property type="entry name" value="Pept_S26A_signal_pept_1"/>
</dbReference>
<dbReference type="PANTHER" id="PTHR43390">
    <property type="entry name" value="SIGNAL PEPTIDASE I"/>
    <property type="match status" value="1"/>
</dbReference>
<evidence type="ECO:0000256" key="3">
    <source>
        <dbReference type="ARBA" id="ARBA00013208"/>
    </source>
</evidence>
<evidence type="ECO:0000313" key="9">
    <source>
        <dbReference type="EMBL" id="MCX2803193.1"/>
    </source>
</evidence>
<dbReference type="GO" id="GO:0004252">
    <property type="term" value="F:serine-type endopeptidase activity"/>
    <property type="evidence" value="ECO:0007669"/>
    <property type="project" value="InterPro"/>
</dbReference>
<keyword evidence="7" id="KW-1133">Transmembrane helix</keyword>